<reference evidence="11" key="1">
    <citation type="journal article" date="2023" name="Insect Mol. Biol.">
        <title>Genome sequencing provides insights into the evolution of gene families encoding plant cell wall-degrading enzymes in longhorned beetles.</title>
        <authorList>
            <person name="Shin N.R."/>
            <person name="Okamura Y."/>
            <person name="Kirsch R."/>
            <person name="Pauchet Y."/>
        </authorList>
    </citation>
    <scope>NUCLEOTIDE SEQUENCE</scope>
    <source>
        <strain evidence="11">AMC_N1</strain>
    </source>
</reference>
<evidence type="ECO:0000256" key="7">
    <source>
        <dbReference type="ARBA" id="ARBA00039886"/>
    </source>
</evidence>
<dbReference type="EMBL" id="JAPWTK010000016">
    <property type="protein sequence ID" value="KAJ8958693.1"/>
    <property type="molecule type" value="Genomic_DNA"/>
</dbReference>
<dbReference type="SMART" id="SM00356">
    <property type="entry name" value="ZnF_C3H1"/>
    <property type="match status" value="1"/>
</dbReference>
<dbReference type="Proteomes" id="UP001162162">
    <property type="component" value="Unassembled WGS sequence"/>
</dbReference>
<feature type="zinc finger region" description="C3H1-type" evidence="9">
    <location>
        <begin position="1"/>
        <end position="25"/>
    </location>
</feature>
<proteinExistence type="predicted"/>
<keyword evidence="5" id="KW-0539">Nucleus</keyword>
<evidence type="ECO:0000256" key="8">
    <source>
        <dbReference type="ARBA" id="ARBA00042384"/>
    </source>
</evidence>
<dbReference type="PANTHER" id="PTHR46527">
    <property type="entry name" value="NUCLEOPORIN-LIKE PROTEIN 2"/>
    <property type="match status" value="1"/>
</dbReference>
<dbReference type="PANTHER" id="PTHR46527:SF1">
    <property type="entry name" value="NUCLEOPORIN NUP42"/>
    <property type="match status" value="1"/>
</dbReference>
<evidence type="ECO:0000256" key="1">
    <source>
        <dbReference type="ARBA" id="ARBA00004335"/>
    </source>
</evidence>
<dbReference type="AlphaFoldDB" id="A0AAV8Z697"/>
<dbReference type="GO" id="GO:0008270">
    <property type="term" value="F:zinc ion binding"/>
    <property type="evidence" value="ECO:0007669"/>
    <property type="project" value="UniProtKB-KW"/>
</dbReference>
<organism evidence="11 12">
    <name type="scientific">Aromia moschata</name>
    <dbReference type="NCBI Taxonomy" id="1265417"/>
    <lineage>
        <taxon>Eukaryota</taxon>
        <taxon>Metazoa</taxon>
        <taxon>Ecdysozoa</taxon>
        <taxon>Arthropoda</taxon>
        <taxon>Hexapoda</taxon>
        <taxon>Insecta</taxon>
        <taxon>Pterygota</taxon>
        <taxon>Neoptera</taxon>
        <taxon>Endopterygota</taxon>
        <taxon>Coleoptera</taxon>
        <taxon>Polyphaga</taxon>
        <taxon>Cucujiformia</taxon>
        <taxon>Chrysomeloidea</taxon>
        <taxon>Cerambycidae</taxon>
        <taxon>Cerambycinae</taxon>
        <taxon>Callichromatini</taxon>
        <taxon>Aromia</taxon>
    </lineage>
</organism>
<dbReference type="GO" id="GO:0031965">
    <property type="term" value="C:nuclear membrane"/>
    <property type="evidence" value="ECO:0007669"/>
    <property type="project" value="UniProtKB-SubCell"/>
</dbReference>
<dbReference type="SUPFAM" id="SSF90229">
    <property type="entry name" value="CCCH zinc finger"/>
    <property type="match status" value="1"/>
</dbReference>
<keyword evidence="12" id="KW-1185">Reference proteome</keyword>
<protein>
    <recommendedName>
        <fullName evidence="7">Nucleoporin NUP42</fullName>
    </recommendedName>
    <alternativeName>
        <fullName evidence="8">Nucleoporin-like protein 2</fullName>
    </alternativeName>
</protein>
<accession>A0AAV8Z697</accession>
<comment type="function">
    <text evidence="6">Required for the export of mRNAs containing poly(A) tails from the nucleus into the cytoplasm.</text>
</comment>
<evidence type="ECO:0000256" key="3">
    <source>
        <dbReference type="ARBA" id="ARBA00022771"/>
    </source>
</evidence>
<evidence type="ECO:0000313" key="12">
    <source>
        <dbReference type="Proteomes" id="UP001162162"/>
    </source>
</evidence>
<sequence>MVLCKFFLQGNCRYGDYCKFEHQLNDNFNSIQNKTSASILRQSHFGAVPQTASQAAPQTAPASVDPSSLIKSVVNDMTVAEKGGQWLLSCYAPYKEKPAFPGFEDQSFEEIRLGYYEAVKNGTLEQYKQQVQLLLQQAVQKLKLLQSPSPDIVNMLKAIYNTPPSSHAGVFGSHNTTTNIFANNTNISNSFNQQQQTVVQQPSSSIFAQANQGLNVQPPAVRAPSIFGGMSQNVPNIGAPANKPLFGNNQMLAQSTDKSIFGQGNTNLTTGGSIFGGAISSQPANLPFGSAQGHSSSIFGGQTNSSVQQNISSPFGMQPQAQTNNMFATPSTNTPNFGNQNVASSFGQTAPQTSIFGPSPMQSMQQTSPNTYGTVLNQPQNQAFGNTSTPSFITQQEVDLIFFPSTKY</sequence>
<evidence type="ECO:0000256" key="9">
    <source>
        <dbReference type="PROSITE-ProRule" id="PRU00723"/>
    </source>
</evidence>
<gene>
    <name evidence="11" type="ORF">NQ318_016420</name>
</gene>
<dbReference type="PROSITE" id="PS50103">
    <property type="entry name" value="ZF_C3H1"/>
    <property type="match status" value="1"/>
</dbReference>
<keyword evidence="4 9" id="KW-0862">Zinc</keyword>
<keyword evidence="2 9" id="KW-0479">Metal-binding</keyword>
<comment type="subcellular location">
    <subcellularLocation>
        <location evidence="1">Nucleus membrane</location>
        <topology evidence="1">Peripheral membrane protein</topology>
        <orientation evidence="1">Cytoplasmic side</orientation>
    </subcellularLocation>
</comment>
<evidence type="ECO:0000256" key="5">
    <source>
        <dbReference type="ARBA" id="ARBA00023242"/>
    </source>
</evidence>
<dbReference type="InterPro" id="IPR041367">
    <property type="entry name" value="Znf-CCCH_4"/>
</dbReference>
<dbReference type="InterPro" id="IPR036855">
    <property type="entry name" value="Znf_CCCH_sf"/>
</dbReference>
<dbReference type="Pfam" id="PF18044">
    <property type="entry name" value="zf-CCCH_4"/>
    <property type="match status" value="1"/>
</dbReference>
<dbReference type="Gene3D" id="4.10.1000.10">
    <property type="entry name" value="Zinc finger, CCCH-type"/>
    <property type="match status" value="1"/>
</dbReference>
<comment type="caution">
    <text evidence="11">The sequence shown here is derived from an EMBL/GenBank/DDBJ whole genome shotgun (WGS) entry which is preliminary data.</text>
</comment>
<dbReference type="InterPro" id="IPR051767">
    <property type="entry name" value="Nucleoporin_NUP42"/>
</dbReference>
<evidence type="ECO:0000256" key="6">
    <source>
        <dbReference type="ARBA" id="ARBA00037262"/>
    </source>
</evidence>
<keyword evidence="3 9" id="KW-0863">Zinc-finger</keyword>
<evidence type="ECO:0000256" key="4">
    <source>
        <dbReference type="ARBA" id="ARBA00022833"/>
    </source>
</evidence>
<evidence type="ECO:0000313" key="11">
    <source>
        <dbReference type="EMBL" id="KAJ8958693.1"/>
    </source>
</evidence>
<name>A0AAV8Z697_9CUCU</name>
<feature type="domain" description="C3H1-type" evidence="10">
    <location>
        <begin position="1"/>
        <end position="25"/>
    </location>
</feature>
<evidence type="ECO:0000259" key="10">
    <source>
        <dbReference type="PROSITE" id="PS50103"/>
    </source>
</evidence>
<evidence type="ECO:0000256" key="2">
    <source>
        <dbReference type="ARBA" id="ARBA00022723"/>
    </source>
</evidence>
<dbReference type="InterPro" id="IPR000571">
    <property type="entry name" value="Znf_CCCH"/>
</dbReference>